<organism evidence="1 2">
    <name type="scientific">Melastoma candidum</name>
    <dbReference type="NCBI Taxonomy" id="119954"/>
    <lineage>
        <taxon>Eukaryota</taxon>
        <taxon>Viridiplantae</taxon>
        <taxon>Streptophyta</taxon>
        <taxon>Embryophyta</taxon>
        <taxon>Tracheophyta</taxon>
        <taxon>Spermatophyta</taxon>
        <taxon>Magnoliopsida</taxon>
        <taxon>eudicotyledons</taxon>
        <taxon>Gunneridae</taxon>
        <taxon>Pentapetalae</taxon>
        <taxon>rosids</taxon>
        <taxon>malvids</taxon>
        <taxon>Myrtales</taxon>
        <taxon>Melastomataceae</taxon>
        <taxon>Melastomatoideae</taxon>
        <taxon>Melastomateae</taxon>
        <taxon>Melastoma</taxon>
    </lineage>
</organism>
<reference evidence="2" key="1">
    <citation type="journal article" date="2023" name="Front. Plant Sci.">
        <title>Chromosomal-level genome assembly of Melastoma candidum provides insights into trichome evolution.</title>
        <authorList>
            <person name="Zhong Y."/>
            <person name="Wu W."/>
            <person name="Sun C."/>
            <person name="Zou P."/>
            <person name="Liu Y."/>
            <person name="Dai S."/>
            <person name="Zhou R."/>
        </authorList>
    </citation>
    <scope>NUCLEOTIDE SEQUENCE [LARGE SCALE GENOMIC DNA]</scope>
</reference>
<proteinExistence type="predicted"/>
<comment type="caution">
    <text evidence="1">The sequence shown here is derived from an EMBL/GenBank/DDBJ whole genome shotgun (WGS) entry which is preliminary data.</text>
</comment>
<evidence type="ECO:0000313" key="1">
    <source>
        <dbReference type="EMBL" id="KAI4329888.1"/>
    </source>
</evidence>
<evidence type="ECO:0000313" key="2">
    <source>
        <dbReference type="Proteomes" id="UP001057402"/>
    </source>
</evidence>
<gene>
    <name evidence="1" type="ORF">MLD38_028221</name>
</gene>
<keyword evidence="2" id="KW-1185">Reference proteome</keyword>
<dbReference type="Proteomes" id="UP001057402">
    <property type="component" value="Chromosome 8"/>
</dbReference>
<accession>A0ACB9N0G8</accession>
<name>A0ACB9N0G8_9MYRT</name>
<protein>
    <submittedName>
        <fullName evidence="1">Uncharacterized protein</fullName>
    </submittedName>
</protein>
<sequence length="90" mass="10059">MSIFPGPVDTKTNATKALGETVGLGRSSQKRAKIIQNLLKCIAADVRSCFIVWIRRPKRRKRLRKGRKLADEIVAGTPTSGLHQDLWTCQ</sequence>
<dbReference type="EMBL" id="CM042887">
    <property type="protein sequence ID" value="KAI4329888.1"/>
    <property type="molecule type" value="Genomic_DNA"/>
</dbReference>